<proteinExistence type="predicted"/>
<name>A0A2P5WMD1_GOSBA</name>
<organism evidence="1 2">
    <name type="scientific">Gossypium barbadense</name>
    <name type="common">Sea Island cotton</name>
    <name type="synonym">Hibiscus barbadensis</name>
    <dbReference type="NCBI Taxonomy" id="3634"/>
    <lineage>
        <taxon>Eukaryota</taxon>
        <taxon>Viridiplantae</taxon>
        <taxon>Streptophyta</taxon>
        <taxon>Embryophyta</taxon>
        <taxon>Tracheophyta</taxon>
        <taxon>Spermatophyta</taxon>
        <taxon>Magnoliopsida</taxon>
        <taxon>eudicotyledons</taxon>
        <taxon>Gunneridae</taxon>
        <taxon>Pentapetalae</taxon>
        <taxon>rosids</taxon>
        <taxon>malvids</taxon>
        <taxon>Malvales</taxon>
        <taxon>Malvaceae</taxon>
        <taxon>Malvoideae</taxon>
        <taxon>Gossypium</taxon>
    </lineage>
</organism>
<reference evidence="1 2" key="1">
    <citation type="submission" date="2015-01" db="EMBL/GenBank/DDBJ databases">
        <title>Genome of allotetraploid Gossypium barbadense reveals genomic plasticity and fiber elongation in cotton evolution.</title>
        <authorList>
            <person name="Chen X."/>
            <person name="Liu X."/>
            <person name="Zhao B."/>
            <person name="Zheng H."/>
            <person name="Hu Y."/>
            <person name="Lu G."/>
            <person name="Yang C."/>
            <person name="Chen J."/>
            <person name="Shan C."/>
            <person name="Zhang L."/>
            <person name="Zhou Y."/>
            <person name="Wang L."/>
            <person name="Guo W."/>
            <person name="Bai Y."/>
            <person name="Ruan J."/>
            <person name="Shangguan X."/>
            <person name="Mao Y."/>
            <person name="Jiang J."/>
            <person name="Zhu Y."/>
            <person name="Lei J."/>
            <person name="Kang H."/>
            <person name="Chen S."/>
            <person name="He X."/>
            <person name="Wang R."/>
            <person name="Wang Y."/>
            <person name="Chen J."/>
            <person name="Wang L."/>
            <person name="Yu S."/>
            <person name="Wang B."/>
            <person name="Wei J."/>
            <person name="Song S."/>
            <person name="Lu X."/>
            <person name="Gao Z."/>
            <person name="Gu W."/>
            <person name="Deng X."/>
            <person name="Ma D."/>
            <person name="Wang S."/>
            <person name="Liang W."/>
            <person name="Fang L."/>
            <person name="Cai C."/>
            <person name="Zhu X."/>
            <person name="Zhou B."/>
            <person name="Zhang Y."/>
            <person name="Chen Z."/>
            <person name="Xu S."/>
            <person name="Zhu R."/>
            <person name="Wang S."/>
            <person name="Zhang T."/>
            <person name="Zhao G."/>
        </authorList>
    </citation>
    <scope>NUCLEOTIDE SEQUENCE [LARGE SCALE GENOMIC DNA]</scope>
    <source>
        <strain evidence="2">cv. Xinhai21</strain>
        <tissue evidence="1">Leaf</tissue>
    </source>
</reference>
<accession>A0A2P5WMD1</accession>
<sequence length="72" mass="8101">MKIRETRNVLIRASDPSPAPVPMYRGRFWGPKHRRSWRDLPLSGGLMAIAVTGSTVHDRVTPSQLTTARFSI</sequence>
<protein>
    <submittedName>
        <fullName evidence="1">Uncharacterized protein</fullName>
    </submittedName>
</protein>
<gene>
    <name evidence="1" type="ORF">GOBAR_AA28413</name>
</gene>
<dbReference type="AlphaFoldDB" id="A0A2P5WMD1"/>
<dbReference type="EMBL" id="KZ667111">
    <property type="protein sequence ID" value="PPR92245.1"/>
    <property type="molecule type" value="Genomic_DNA"/>
</dbReference>
<evidence type="ECO:0000313" key="2">
    <source>
        <dbReference type="Proteomes" id="UP000239757"/>
    </source>
</evidence>
<dbReference type="Proteomes" id="UP000239757">
    <property type="component" value="Unassembled WGS sequence"/>
</dbReference>
<evidence type="ECO:0000313" key="1">
    <source>
        <dbReference type="EMBL" id="PPR92245.1"/>
    </source>
</evidence>